<accession>A0ABU0BI38</accession>
<dbReference type="SUPFAM" id="SSF46785">
    <property type="entry name" value="Winged helix' DNA-binding domain"/>
    <property type="match status" value="1"/>
</dbReference>
<evidence type="ECO:0000313" key="7">
    <source>
        <dbReference type="Proteomes" id="UP001224682"/>
    </source>
</evidence>
<dbReference type="PROSITE" id="PS51078">
    <property type="entry name" value="ICLR_ED"/>
    <property type="match status" value="1"/>
</dbReference>
<keyword evidence="2 6" id="KW-0238">DNA-binding</keyword>
<evidence type="ECO:0000313" key="6">
    <source>
        <dbReference type="EMBL" id="MDQ0304943.1"/>
    </source>
</evidence>
<dbReference type="EMBL" id="JAUSUI010000010">
    <property type="protein sequence ID" value="MDQ0304943.1"/>
    <property type="molecule type" value="Genomic_DNA"/>
</dbReference>
<evidence type="ECO:0000256" key="3">
    <source>
        <dbReference type="ARBA" id="ARBA00023163"/>
    </source>
</evidence>
<dbReference type="PANTHER" id="PTHR30136">
    <property type="entry name" value="HELIX-TURN-HELIX TRANSCRIPTIONAL REGULATOR, ICLR FAMILY"/>
    <property type="match status" value="1"/>
</dbReference>
<keyword evidence="3" id="KW-0804">Transcription</keyword>
<dbReference type="Proteomes" id="UP001224682">
    <property type="component" value="Unassembled WGS sequence"/>
</dbReference>
<dbReference type="Gene3D" id="1.10.10.10">
    <property type="entry name" value="Winged helix-like DNA-binding domain superfamily/Winged helix DNA-binding domain"/>
    <property type="match status" value="1"/>
</dbReference>
<dbReference type="SMART" id="SM00346">
    <property type="entry name" value="HTH_ICLR"/>
    <property type="match status" value="1"/>
</dbReference>
<comment type="caution">
    <text evidence="6">The sequence shown here is derived from an EMBL/GenBank/DDBJ whole genome shotgun (WGS) entry which is preliminary data.</text>
</comment>
<organism evidence="6 7">
    <name type="scientific">Ancylobacter polymorphus</name>
    <dbReference type="NCBI Taxonomy" id="223390"/>
    <lineage>
        <taxon>Bacteria</taxon>
        <taxon>Pseudomonadati</taxon>
        <taxon>Pseudomonadota</taxon>
        <taxon>Alphaproteobacteria</taxon>
        <taxon>Hyphomicrobiales</taxon>
        <taxon>Xanthobacteraceae</taxon>
        <taxon>Ancylobacter</taxon>
    </lineage>
</organism>
<dbReference type="InterPro" id="IPR005471">
    <property type="entry name" value="Tscrpt_reg_IclR_N"/>
</dbReference>
<protein>
    <submittedName>
        <fullName evidence="6">DNA-binding IclR family transcriptional regulator</fullName>
    </submittedName>
</protein>
<keyword evidence="7" id="KW-1185">Reference proteome</keyword>
<dbReference type="InterPro" id="IPR014757">
    <property type="entry name" value="Tscrpt_reg_IclR_C"/>
</dbReference>
<name>A0ABU0BI38_9HYPH</name>
<sequence length="249" mass="27272">MNQMILSSDDSRERVEAVERAIVLLQCFEEPGEALTLAALAQRSGLYKSTILRLVGSLLHTGFLRRTPNDGRYMLGPELRRLGELSRSKLTLEATVRPILRRLTAATHETASFYVRDGDERICLYRENSPLSARHHLEEGMRHPLGLGAAGLVLTHFGNPGEDEAARELRETGSIVSRGGRDPDLSAVAVPVANQFSEVIGALTVSGLINRFGAEEIAAARKLLIEVAGSLTPRLPRLEDIDLRRSGDS</sequence>
<evidence type="ECO:0000256" key="1">
    <source>
        <dbReference type="ARBA" id="ARBA00023015"/>
    </source>
</evidence>
<feature type="domain" description="IclR-ED" evidence="5">
    <location>
        <begin position="78"/>
        <end position="237"/>
    </location>
</feature>
<gene>
    <name evidence="6" type="ORF">J2S75_003993</name>
</gene>
<dbReference type="RefSeq" id="WP_307022527.1">
    <property type="nucleotide sequence ID" value="NZ_JAUSUI010000010.1"/>
</dbReference>
<feature type="domain" description="HTH iclR-type" evidence="4">
    <location>
        <begin position="15"/>
        <end position="77"/>
    </location>
</feature>
<evidence type="ECO:0000256" key="2">
    <source>
        <dbReference type="ARBA" id="ARBA00023125"/>
    </source>
</evidence>
<reference evidence="6 7" key="1">
    <citation type="submission" date="2023-07" db="EMBL/GenBank/DDBJ databases">
        <title>Genomic Encyclopedia of Type Strains, Phase IV (KMG-IV): sequencing the most valuable type-strain genomes for metagenomic binning, comparative biology and taxonomic classification.</title>
        <authorList>
            <person name="Goeker M."/>
        </authorList>
    </citation>
    <scope>NUCLEOTIDE SEQUENCE [LARGE SCALE GENOMIC DNA]</scope>
    <source>
        <strain evidence="6 7">DSM 2457</strain>
    </source>
</reference>
<evidence type="ECO:0000259" key="4">
    <source>
        <dbReference type="PROSITE" id="PS51077"/>
    </source>
</evidence>
<dbReference type="Pfam" id="PF01614">
    <property type="entry name" value="IclR_C"/>
    <property type="match status" value="2"/>
</dbReference>
<keyword evidence="1" id="KW-0805">Transcription regulation</keyword>
<dbReference type="PANTHER" id="PTHR30136:SF39">
    <property type="entry name" value="TRANSCRIPTIONAL REGULATORY PROTEIN"/>
    <property type="match status" value="1"/>
</dbReference>
<dbReference type="PROSITE" id="PS51077">
    <property type="entry name" value="HTH_ICLR"/>
    <property type="match status" value="1"/>
</dbReference>
<dbReference type="InterPro" id="IPR036390">
    <property type="entry name" value="WH_DNA-bd_sf"/>
</dbReference>
<dbReference type="SUPFAM" id="SSF55781">
    <property type="entry name" value="GAF domain-like"/>
    <property type="match status" value="1"/>
</dbReference>
<dbReference type="InterPro" id="IPR036388">
    <property type="entry name" value="WH-like_DNA-bd_sf"/>
</dbReference>
<dbReference type="InterPro" id="IPR029016">
    <property type="entry name" value="GAF-like_dom_sf"/>
</dbReference>
<dbReference type="Pfam" id="PF09339">
    <property type="entry name" value="HTH_IclR"/>
    <property type="match status" value="1"/>
</dbReference>
<dbReference type="GO" id="GO:0003677">
    <property type="term" value="F:DNA binding"/>
    <property type="evidence" value="ECO:0007669"/>
    <property type="project" value="UniProtKB-KW"/>
</dbReference>
<dbReference type="InterPro" id="IPR050707">
    <property type="entry name" value="HTH_MetabolicPath_Reg"/>
</dbReference>
<evidence type="ECO:0000259" key="5">
    <source>
        <dbReference type="PROSITE" id="PS51078"/>
    </source>
</evidence>
<proteinExistence type="predicted"/>
<dbReference type="Gene3D" id="3.30.450.40">
    <property type="match status" value="2"/>
</dbReference>